<dbReference type="OrthoDB" id="9775106at2"/>
<dbReference type="PROSITE" id="PS50932">
    <property type="entry name" value="HTH_LACI_2"/>
    <property type="match status" value="1"/>
</dbReference>
<dbReference type="PATRIC" id="fig|1218508.4.peg.94"/>
<evidence type="ECO:0000256" key="3">
    <source>
        <dbReference type="ARBA" id="ARBA00023125"/>
    </source>
</evidence>
<evidence type="ECO:0000259" key="5">
    <source>
        <dbReference type="PROSITE" id="PS50932"/>
    </source>
</evidence>
<evidence type="ECO:0000313" key="6">
    <source>
        <dbReference type="EMBL" id="KJY51047.1"/>
    </source>
</evidence>
<comment type="caution">
    <text evidence="6">The sequence shown here is derived from an EMBL/GenBank/DDBJ whole genome shotgun (WGS) entry which is preliminary data.</text>
</comment>
<gene>
    <name evidence="6" type="ORF">JG29_00900</name>
</gene>
<keyword evidence="1" id="KW-0678">Repressor</keyword>
<dbReference type="RefSeq" id="WP_045922010.1">
    <property type="nucleotide sequence ID" value="NZ_JAAEDZ010000005.1"/>
</dbReference>
<dbReference type="GO" id="GO:0000976">
    <property type="term" value="F:transcription cis-regulatory region binding"/>
    <property type="evidence" value="ECO:0007669"/>
    <property type="project" value="TreeGrafter"/>
</dbReference>
<dbReference type="HOGENOM" id="CLU_037628_6_1_9"/>
<dbReference type="InterPro" id="IPR028082">
    <property type="entry name" value="Peripla_BP_I"/>
</dbReference>
<reference evidence="6 7" key="1">
    <citation type="submission" date="2014-12" db="EMBL/GenBank/DDBJ databases">
        <title>Comparative genomics of the lactic acid bacteria isolated from the honey bee gut.</title>
        <authorList>
            <person name="Ellegaard K.M."/>
            <person name="Tamarit D."/>
            <person name="Javelind E."/>
            <person name="Olofsson T."/>
            <person name="Andersson S.G."/>
            <person name="Vasquez A."/>
        </authorList>
    </citation>
    <scope>NUCLEOTIDE SEQUENCE [LARGE SCALE GENOMIC DNA]</scope>
    <source>
        <strain evidence="6 7">Hon2</strain>
    </source>
</reference>
<feature type="domain" description="HTH lacI-type" evidence="5">
    <location>
        <begin position="9"/>
        <end position="63"/>
    </location>
</feature>
<name>A0A0F4KWT2_9LACO</name>
<dbReference type="GO" id="GO:0003700">
    <property type="term" value="F:DNA-binding transcription factor activity"/>
    <property type="evidence" value="ECO:0007669"/>
    <property type="project" value="TreeGrafter"/>
</dbReference>
<dbReference type="InterPro" id="IPR046335">
    <property type="entry name" value="LacI/GalR-like_sensor"/>
</dbReference>
<dbReference type="SUPFAM" id="SSF47413">
    <property type="entry name" value="lambda repressor-like DNA-binding domains"/>
    <property type="match status" value="1"/>
</dbReference>
<dbReference type="AlphaFoldDB" id="A0A0F4KWT2"/>
<dbReference type="Gene3D" id="3.40.50.2300">
    <property type="match status" value="2"/>
</dbReference>
<dbReference type="EMBL" id="JXBZ01000002">
    <property type="protein sequence ID" value="KJY51047.1"/>
    <property type="molecule type" value="Genomic_DNA"/>
</dbReference>
<evidence type="ECO:0000256" key="2">
    <source>
        <dbReference type="ARBA" id="ARBA00023015"/>
    </source>
</evidence>
<dbReference type="PANTHER" id="PTHR30146">
    <property type="entry name" value="LACI-RELATED TRANSCRIPTIONAL REPRESSOR"/>
    <property type="match status" value="1"/>
</dbReference>
<dbReference type="SUPFAM" id="SSF53822">
    <property type="entry name" value="Periplasmic binding protein-like I"/>
    <property type="match status" value="1"/>
</dbReference>
<keyword evidence="4" id="KW-0804">Transcription</keyword>
<accession>A0A0F4KWT2</accession>
<dbReference type="CDD" id="cd01392">
    <property type="entry name" value="HTH_LacI"/>
    <property type="match status" value="1"/>
</dbReference>
<evidence type="ECO:0000256" key="1">
    <source>
        <dbReference type="ARBA" id="ARBA00022491"/>
    </source>
</evidence>
<sequence>MKLLPKQNITLKTIAKLAQVSPTTVSRALNNSSNIKPETKAKIIALAKKLGYVPNLTAKALVTKHSYIIGVFFTSLSSGTSESFLKEVINQANNILPNGYTLAINDINSISKNKNLLSHNYDGIIVLSQSKSDDKFIAEIKNRQMPVVVLNRQISRNDISNYSSNDFLGVKNMMAYAIRMGHRKFGLIKGIDSFESTKERTRGFYNVLHQYGLTINPELVKTGDYKPKSGNIAMRQILTSGKIPTCVFCENDDMALGAIKACQELGFQVPEDISFIGYDNTDYSKYLIPSLTTVRKPTDKIIDLGIKKLTELLSQKNTKVNIDKINITPEIIVRNSVADRR</sequence>
<organism evidence="6 7">
    <name type="scientific">Bombilactobacillus mellis</name>
    <dbReference type="NCBI Taxonomy" id="1218508"/>
    <lineage>
        <taxon>Bacteria</taxon>
        <taxon>Bacillati</taxon>
        <taxon>Bacillota</taxon>
        <taxon>Bacilli</taxon>
        <taxon>Lactobacillales</taxon>
        <taxon>Lactobacillaceae</taxon>
        <taxon>Bombilactobacillus</taxon>
    </lineage>
</organism>
<dbReference type="InterPro" id="IPR000843">
    <property type="entry name" value="HTH_LacI"/>
</dbReference>
<dbReference type="InterPro" id="IPR010982">
    <property type="entry name" value="Lambda_DNA-bd_dom_sf"/>
</dbReference>
<evidence type="ECO:0000256" key="4">
    <source>
        <dbReference type="ARBA" id="ARBA00023163"/>
    </source>
</evidence>
<dbReference type="SMART" id="SM00354">
    <property type="entry name" value="HTH_LACI"/>
    <property type="match status" value="1"/>
</dbReference>
<keyword evidence="2" id="KW-0805">Transcription regulation</keyword>
<proteinExistence type="predicted"/>
<keyword evidence="3" id="KW-0238">DNA-binding</keyword>
<keyword evidence="7" id="KW-1185">Reference proteome</keyword>
<dbReference type="Pfam" id="PF00356">
    <property type="entry name" value="LacI"/>
    <property type="match status" value="1"/>
</dbReference>
<dbReference type="Gene3D" id="1.10.260.40">
    <property type="entry name" value="lambda repressor-like DNA-binding domains"/>
    <property type="match status" value="1"/>
</dbReference>
<dbReference type="Proteomes" id="UP000033695">
    <property type="component" value="Unassembled WGS sequence"/>
</dbReference>
<evidence type="ECO:0000313" key="7">
    <source>
        <dbReference type="Proteomes" id="UP000033695"/>
    </source>
</evidence>
<dbReference type="Pfam" id="PF13377">
    <property type="entry name" value="Peripla_BP_3"/>
    <property type="match status" value="1"/>
</dbReference>
<dbReference type="CDD" id="cd06267">
    <property type="entry name" value="PBP1_LacI_sugar_binding-like"/>
    <property type="match status" value="1"/>
</dbReference>
<protein>
    <submittedName>
        <fullName evidence="6">Transcriptional regulator, LacI family</fullName>
    </submittedName>
</protein>
<dbReference type="PANTHER" id="PTHR30146:SF148">
    <property type="entry name" value="HTH-TYPE TRANSCRIPTIONAL REPRESSOR PURR-RELATED"/>
    <property type="match status" value="1"/>
</dbReference>
<dbReference type="STRING" id="1218508.JG29_00900"/>